<sequence length="68" mass="7640">MTASRLTVRIHDDAEASEIVYDTADIRTALAVAEINAVHGRADIMQGRRVIARLAKRGENRANFWEVF</sequence>
<gene>
    <name evidence="1" type="ORF">L1F33_13820</name>
</gene>
<name>A0ABY5SXM1_9SPHN</name>
<dbReference type="Proteomes" id="UP001065265">
    <property type="component" value="Chromosome"/>
</dbReference>
<dbReference type="EMBL" id="CP092471">
    <property type="protein sequence ID" value="UVI39285.1"/>
    <property type="molecule type" value="Genomic_DNA"/>
</dbReference>
<evidence type="ECO:0000313" key="2">
    <source>
        <dbReference type="Proteomes" id="UP001065265"/>
    </source>
</evidence>
<proteinExistence type="predicted"/>
<dbReference type="RefSeq" id="WP_265558488.1">
    <property type="nucleotide sequence ID" value="NZ_CP092471.1"/>
</dbReference>
<organism evidence="1 2">
    <name type="scientific">Qipengyuania spongiae</name>
    <dbReference type="NCBI Taxonomy" id="2909673"/>
    <lineage>
        <taxon>Bacteria</taxon>
        <taxon>Pseudomonadati</taxon>
        <taxon>Pseudomonadota</taxon>
        <taxon>Alphaproteobacteria</taxon>
        <taxon>Sphingomonadales</taxon>
        <taxon>Erythrobacteraceae</taxon>
        <taxon>Qipengyuania</taxon>
    </lineage>
</organism>
<reference evidence="1" key="1">
    <citation type="submission" date="2022-02" db="EMBL/GenBank/DDBJ databases">
        <title>Qipengyuania spongiae sp. nov., isolated from marine sponge.</title>
        <authorList>
            <person name="Li Z."/>
            <person name="Zhang M."/>
        </authorList>
    </citation>
    <scope>NUCLEOTIDE SEQUENCE</scope>
    <source>
        <strain evidence="1">PHS-Z21</strain>
    </source>
</reference>
<accession>A0ABY5SXM1</accession>
<evidence type="ECO:0000313" key="1">
    <source>
        <dbReference type="EMBL" id="UVI39285.1"/>
    </source>
</evidence>
<protein>
    <submittedName>
        <fullName evidence="1">Uncharacterized protein</fullName>
    </submittedName>
</protein>
<keyword evidence="2" id="KW-1185">Reference proteome</keyword>